<gene>
    <name evidence="2" type="ORF">U0070_024766</name>
</gene>
<sequence length="91" mass="9728">MTVELGPAYKPFKIAPHGQSLVSTVFAAFAQPRTLELLPSAASYPVPPTLPKTRDSNSKSQELPAYSNTRPAQRNHAHAPFSASRGSTPSP</sequence>
<keyword evidence="3" id="KW-1185">Reference proteome</keyword>
<evidence type="ECO:0000313" key="3">
    <source>
        <dbReference type="Proteomes" id="UP001488838"/>
    </source>
</evidence>
<dbReference type="AlphaFoldDB" id="A0AAW0H710"/>
<organism evidence="2 3">
    <name type="scientific">Myodes glareolus</name>
    <name type="common">Bank vole</name>
    <name type="synonym">Clethrionomys glareolus</name>
    <dbReference type="NCBI Taxonomy" id="447135"/>
    <lineage>
        <taxon>Eukaryota</taxon>
        <taxon>Metazoa</taxon>
        <taxon>Chordata</taxon>
        <taxon>Craniata</taxon>
        <taxon>Vertebrata</taxon>
        <taxon>Euteleostomi</taxon>
        <taxon>Mammalia</taxon>
        <taxon>Eutheria</taxon>
        <taxon>Euarchontoglires</taxon>
        <taxon>Glires</taxon>
        <taxon>Rodentia</taxon>
        <taxon>Myomorpha</taxon>
        <taxon>Muroidea</taxon>
        <taxon>Cricetidae</taxon>
        <taxon>Arvicolinae</taxon>
        <taxon>Myodes</taxon>
    </lineage>
</organism>
<name>A0AAW0H710_MYOGA</name>
<reference evidence="2 3" key="1">
    <citation type="journal article" date="2023" name="bioRxiv">
        <title>Conserved and derived expression patterns and positive selection on dental genes reveal complex evolutionary context of ever-growing rodent molars.</title>
        <authorList>
            <person name="Calamari Z.T."/>
            <person name="Song A."/>
            <person name="Cohen E."/>
            <person name="Akter M."/>
            <person name="Roy R.D."/>
            <person name="Hallikas O."/>
            <person name="Christensen M.M."/>
            <person name="Li P."/>
            <person name="Marangoni P."/>
            <person name="Jernvall J."/>
            <person name="Klein O.D."/>
        </authorList>
    </citation>
    <scope>NUCLEOTIDE SEQUENCE [LARGE SCALE GENOMIC DNA]</scope>
    <source>
        <strain evidence="2">V071</strain>
    </source>
</reference>
<accession>A0AAW0H710</accession>
<evidence type="ECO:0000256" key="1">
    <source>
        <dbReference type="SAM" id="MobiDB-lite"/>
    </source>
</evidence>
<evidence type="ECO:0000313" key="2">
    <source>
        <dbReference type="EMBL" id="KAK7798617.1"/>
    </source>
</evidence>
<protein>
    <submittedName>
        <fullName evidence="2">Uncharacterized protein</fullName>
    </submittedName>
</protein>
<feature type="region of interest" description="Disordered" evidence="1">
    <location>
        <begin position="41"/>
        <end position="91"/>
    </location>
</feature>
<comment type="caution">
    <text evidence="2">The sequence shown here is derived from an EMBL/GenBank/DDBJ whole genome shotgun (WGS) entry which is preliminary data.</text>
</comment>
<feature type="compositionally biased region" description="Polar residues" evidence="1">
    <location>
        <begin position="58"/>
        <end position="72"/>
    </location>
</feature>
<proteinExistence type="predicted"/>
<dbReference type="EMBL" id="JBBHLL010000678">
    <property type="protein sequence ID" value="KAK7798617.1"/>
    <property type="molecule type" value="Genomic_DNA"/>
</dbReference>
<dbReference type="Proteomes" id="UP001488838">
    <property type="component" value="Unassembled WGS sequence"/>
</dbReference>